<dbReference type="Gene3D" id="3.40.50.850">
    <property type="entry name" value="Isochorismatase-like"/>
    <property type="match status" value="1"/>
</dbReference>
<gene>
    <name evidence="3" type="ORF">SNR37_003662</name>
</gene>
<evidence type="ECO:0000313" key="3">
    <source>
        <dbReference type="EMBL" id="MEE1674226.1"/>
    </source>
</evidence>
<feature type="domain" description="Isochorismatase-like" evidence="2">
    <location>
        <begin position="3"/>
        <end position="161"/>
    </location>
</feature>
<dbReference type="InterPro" id="IPR036380">
    <property type="entry name" value="Isochorismatase-like_sf"/>
</dbReference>
<accession>A0ABU7G4A0</accession>
<dbReference type="InterPro" id="IPR000868">
    <property type="entry name" value="Isochorismatase-like_dom"/>
</dbReference>
<reference evidence="4" key="1">
    <citation type="submission" date="2023-07" db="EMBL/GenBank/DDBJ databases">
        <title>Draft genome sequence of Agarivorans aestuarii strain ZMCS4, a CAZymes producing bacteria isolated from the marine brown algae Clodostephus spongiosus.</title>
        <authorList>
            <person name="Lorente B."/>
            <person name="Cabral C."/>
            <person name="Frias J."/>
            <person name="Faria J."/>
            <person name="Toubarro D."/>
        </authorList>
    </citation>
    <scope>NUCLEOTIDE SEQUENCE [LARGE SCALE GENOMIC DNA]</scope>
    <source>
        <strain evidence="4">ZMCS4</strain>
    </source>
</reference>
<dbReference type="GO" id="GO:0016787">
    <property type="term" value="F:hydrolase activity"/>
    <property type="evidence" value="ECO:0007669"/>
    <property type="project" value="UniProtKB-KW"/>
</dbReference>
<proteinExistence type="predicted"/>
<sequence>MTTALLIIDLQNDYFPEGKYPLWNTQQCLQNIQSAIAKATEQNMELIHIQHIADPAMGLAPFFNQDSSGADIHPDIQAAAPQGKVIVKRFADSFEQTELNAYLQQQGVNKLLICGMMTQNCVTHTAISKAAEAYEVSVLADCTTTVDEMLHNIALHALSSRVPLLSLEQAV</sequence>
<organism evidence="3 4">
    <name type="scientific">Agarivorans aestuarii</name>
    <dbReference type="NCBI Taxonomy" id="1563703"/>
    <lineage>
        <taxon>Bacteria</taxon>
        <taxon>Pseudomonadati</taxon>
        <taxon>Pseudomonadota</taxon>
        <taxon>Gammaproteobacteria</taxon>
        <taxon>Alteromonadales</taxon>
        <taxon>Alteromonadaceae</taxon>
        <taxon>Agarivorans</taxon>
    </lineage>
</organism>
<evidence type="ECO:0000256" key="1">
    <source>
        <dbReference type="ARBA" id="ARBA00022801"/>
    </source>
</evidence>
<dbReference type="RefSeq" id="WP_329775384.1">
    <property type="nucleotide sequence ID" value="NZ_JAYDYW010000007.1"/>
</dbReference>
<comment type="caution">
    <text evidence="3">The sequence shown here is derived from an EMBL/GenBank/DDBJ whole genome shotgun (WGS) entry which is preliminary data.</text>
</comment>
<dbReference type="SUPFAM" id="SSF52499">
    <property type="entry name" value="Isochorismatase-like hydrolases"/>
    <property type="match status" value="1"/>
</dbReference>
<protein>
    <submittedName>
        <fullName evidence="3">Cysteine hydrolase family protein</fullName>
        <ecNumber evidence="3">3.-.-.-</ecNumber>
    </submittedName>
</protein>
<keyword evidence="4" id="KW-1185">Reference proteome</keyword>
<dbReference type="CDD" id="cd01014">
    <property type="entry name" value="nicotinamidase_related"/>
    <property type="match status" value="1"/>
</dbReference>
<dbReference type="EC" id="3.-.-.-" evidence="3"/>
<dbReference type="Proteomes" id="UP001310248">
    <property type="component" value="Unassembled WGS sequence"/>
</dbReference>
<reference evidence="3 4" key="2">
    <citation type="submission" date="2023-12" db="EMBL/GenBank/DDBJ databases">
        <authorList>
            <consortium name="Cladostephus spongiosus"/>
            <person name="Lorente B."/>
            <person name="Cabral C."/>
            <person name="Frias J."/>
            <person name="Faria J."/>
            <person name="Toubarro D."/>
        </authorList>
    </citation>
    <scope>NUCLEOTIDE SEQUENCE [LARGE SCALE GENOMIC DNA]</scope>
    <source>
        <strain evidence="3 4">ZMCS4</strain>
    </source>
</reference>
<name>A0ABU7G4A0_9ALTE</name>
<dbReference type="EMBL" id="JAYDYW010000007">
    <property type="protein sequence ID" value="MEE1674226.1"/>
    <property type="molecule type" value="Genomic_DNA"/>
</dbReference>
<dbReference type="Pfam" id="PF00857">
    <property type="entry name" value="Isochorismatase"/>
    <property type="match status" value="1"/>
</dbReference>
<evidence type="ECO:0000259" key="2">
    <source>
        <dbReference type="Pfam" id="PF00857"/>
    </source>
</evidence>
<dbReference type="PANTHER" id="PTHR43540:SF15">
    <property type="entry name" value="BLR5631 PROTEIN"/>
    <property type="match status" value="1"/>
</dbReference>
<keyword evidence="1 3" id="KW-0378">Hydrolase</keyword>
<evidence type="ECO:0000313" key="4">
    <source>
        <dbReference type="Proteomes" id="UP001310248"/>
    </source>
</evidence>
<dbReference type="InterPro" id="IPR050272">
    <property type="entry name" value="Isochorismatase-like_hydrls"/>
</dbReference>
<dbReference type="PANTHER" id="PTHR43540">
    <property type="entry name" value="PEROXYUREIDOACRYLATE/UREIDOACRYLATE AMIDOHYDROLASE-RELATED"/>
    <property type="match status" value="1"/>
</dbReference>